<feature type="non-terminal residue" evidence="3">
    <location>
        <position position="1"/>
    </location>
</feature>
<evidence type="ECO:0000256" key="2">
    <source>
        <dbReference type="SAM" id="Phobius"/>
    </source>
</evidence>
<evidence type="ECO:0000313" key="3">
    <source>
        <dbReference type="EMBL" id="KAK3239759.1"/>
    </source>
</evidence>
<proteinExistence type="predicted"/>
<dbReference type="EMBL" id="LGRX02033831">
    <property type="protein sequence ID" value="KAK3239759.1"/>
    <property type="molecule type" value="Genomic_DNA"/>
</dbReference>
<keyword evidence="2" id="KW-0472">Membrane</keyword>
<comment type="caution">
    <text evidence="3">The sequence shown here is derived from an EMBL/GenBank/DDBJ whole genome shotgun (WGS) entry which is preliminary data.</text>
</comment>
<organism evidence="3 4">
    <name type="scientific">Cymbomonas tetramitiformis</name>
    <dbReference type="NCBI Taxonomy" id="36881"/>
    <lineage>
        <taxon>Eukaryota</taxon>
        <taxon>Viridiplantae</taxon>
        <taxon>Chlorophyta</taxon>
        <taxon>Pyramimonadophyceae</taxon>
        <taxon>Pyramimonadales</taxon>
        <taxon>Pyramimonadaceae</taxon>
        <taxon>Cymbomonas</taxon>
    </lineage>
</organism>
<keyword evidence="2" id="KW-1133">Transmembrane helix</keyword>
<evidence type="ECO:0000256" key="1">
    <source>
        <dbReference type="SAM" id="MobiDB-lite"/>
    </source>
</evidence>
<feature type="compositionally biased region" description="Polar residues" evidence="1">
    <location>
        <begin position="115"/>
        <end position="127"/>
    </location>
</feature>
<sequence length="191" mass="21400">EAALGFIPLVCEALDLLECYDINYRYVLVVHDGVCEGAVSNGMGYIGFGIFFLSLAFCHLALWTAKSIYIFGMYDQVPFIQTFTFKKPGKRTSVYIIEKRKSILDERDRLAEFSSLQSSNENANSKLSEADTNKAPMLMTDKQDDGVTFLRDQELAIVEVDKEITTQGQEVAVEVDKDLTTQVNALFHEGS</sequence>
<dbReference type="AlphaFoldDB" id="A0AAE0BPJ3"/>
<reference evidence="3 4" key="1">
    <citation type="journal article" date="2015" name="Genome Biol. Evol.">
        <title>Comparative Genomics of a Bacterivorous Green Alga Reveals Evolutionary Causalities and Consequences of Phago-Mixotrophic Mode of Nutrition.</title>
        <authorList>
            <person name="Burns J.A."/>
            <person name="Paasch A."/>
            <person name="Narechania A."/>
            <person name="Kim E."/>
        </authorList>
    </citation>
    <scope>NUCLEOTIDE SEQUENCE [LARGE SCALE GENOMIC DNA]</scope>
    <source>
        <strain evidence="3 4">PLY_AMNH</strain>
    </source>
</reference>
<keyword evidence="4" id="KW-1185">Reference proteome</keyword>
<feature type="transmembrane region" description="Helical" evidence="2">
    <location>
        <begin position="43"/>
        <end position="63"/>
    </location>
</feature>
<feature type="region of interest" description="Disordered" evidence="1">
    <location>
        <begin position="115"/>
        <end position="135"/>
    </location>
</feature>
<gene>
    <name evidence="3" type="ORF">CYMTET_50329</name>
</gene>
<accession>A0AAE0BPJ3</accession>
<evidence type="ECO:0000313" key="4">
    <source>
        <dbReference type="Proteomes" id="UP001190700"/>
    </source>
</evidence>
<keyword evidence="2" id="KW-0812">Transmembrane</keyword>
<protein>
    <submittedName>
        <fullName evidence="3">Uncharacterized protein</fullName>
    </submittedName>
</protein>
<dbReference type="Proteomes" id="UP001190700">
    <property type="component" value="Unassembled WGS sequence"/>
</dbReference>
<name>A0AAE0BPJ3_9CHLO</name>